<evidence type="ECO:0000313" key="1">
    <source>
        <dbReference type="EMBL" id="KYG83651.1"/>
    </source>
</evidence>
<accession>A0A150XY67</accession>
<dbReference type="AlphaFoldDB" id="A0A150XY67"/>
<keyword evidence="2" id="KW-1185">Reference proteome</keyword>
<sequence>MKKLSIVILALFAFNCSNQKVDTKKALQDMKSQEIQIVSDAEIIETAMAMGDSLSATLSFTMDGEKIILTSIENKIAEVVGLAFNKENTLKGKEKAIYEAYQYNSQNDIKSPANVQFLEDTHFVLYTSSMVAEGQEVGMWLIKIPRKTIVLGVAK</sequence>
<dbReference type="RefSeq" id="WP_068410854.1">
    <property type="nucleotide sequence ID" value="NZ_LRDB01000001.1"/>
</dbReference>
<comment type="caution">
    <text evidence="1">The sequence shown here is derived from an EMBL/GenBank/DDBJ whole genome shotgun (WGS) entry which is preliminary data.</text>
</comment>
<evidence type="ECO:0000313" key="2">
    <source>
        <dbReference type="Proteomes" id="UP000075615"/>
    </source>
</evidence>
<reference evidence="1 2" key="1">
    <citation type="submission" date="2016-01" db="EMBL/GenBank/DDBJ databases">
        <title>Genome sequencing of Roseivirga echinicomitans KMM 6058.</title>
        <authorList>
            <person name="Selvaratnam C."/>
            <person name="Thevarajoo S."/>
            <person name="Goh K.M."/>
            <person name="Ee R."/>
            <person name="Chan K.-G."/>
            <person name="Chong C.S."/>
        </authorList>
    </citation>
    <scope>NUCLEOTIDE SEQUENCE [LARGE SCALE GENOMIC DNA]</scope>
    <source>
        <strain evidence="1 2">KMM 6058</strain>
    </source>
</reference>
<proteinExistence type="predicted"/>
<gene>
    <name evidence="1" type="ORF">AWN68_02270</name>
</gene>
<dbReference type="OrthoDB" id="1494333at2"/>
<protein>
    <submittedName>
        <fullName evidence="1">Uncharacterized protein</fullName>
    </submittedName>
</protein>
<dbReference type="EMBL" id="LRDB01000001">
    <property type="protein sequence ID" value="KYG83651.1"/>
    <property type="molecule type" value="Genomic_DNA"/>
</dbReference>
<dbReference type="Proteomes" id="UP000075615">
    <property type="component" value="Unassembled WGS sequence"/>
</dbReference>
<name>A0A150XY67_9BACT</name>
<dbReference type="STRING" id="296218.AWN68_02270"/>
<organism evidence="1 2">
    <name type="scientific">Roseivirga echinicomitans</name>
    <dbReference type="NCBI Taxonomy" id="296218"/>
    <lineage>
        <taxon>Bacteria</taxon>
        <taxon>Pseudomonadati</taxon>
        <taxon>Bacteroidota</taxon>
        <taxon>Cytophagia</taxon>
        <taxon>Cytophagales</taxon>
        <taxon>Roseivirgaceae</taxon>
        <taxon>Roseivirga</taxon>
    </lineage>
</organism>